<dbReference type="PANTHER" id="PTHR45643:SF11">
    <property type="entry name" value="RNA-DIRECTED DNA POLYMERASE"/>
    <property type="match status" value="1"/>
</dbReference>
<evidence type="ECO:0008006" key="3">
    <source>
        <dbReference type="Google" id="ProtNLM"/>
    </source>
</evidence>
<accession>A0A6L2J8Z2</accession>
<feature type="compositionally biased region" description="Polar residues" evidence="1">
    <location>
        <begin position="1"/>
        <end position="10"/>
    </location>
</feature>
<evidence type="ECO:0000256" key="1">
    <source>
        <dbReference type="SAM" id="MobiDB-lite"/>
    </source>
</evidence>
<dbReference type="EMBL" id="BKCJ010000467">
    <property type="protein sequence ID" value="GEU33463.1"/>
    <property type="molecule type" value="Genomic_DNA"/>
</dbReference>
<feature type="region of interest" description="Disordered" evidence="1">
    <location>
        <begin position="1"/>
        <end position="81"/>
    </location>
</feature>
<dbReference type="AlphaFoldDB" id="A0A6L2J8Z2"/>
<dbReference type="Pfam" id="PF08284">
    <property type="entry name" value="RVP_2"/>
    <property type="match status" value="1"/>
</dbReference>
<organism evidence="2">
    <name type="scientific">Tanacetum cinerariifolium</name>
    <name type="common">Dalmatian daisy</name>
    <name type="synonym">Chrysanthemum cinerariifolium</name>
    <dbReference type="NCBI Taxonomy" id="118510"/>
    <lineage>
        <taxon>Eukaryota</taxon>
        <taxon>Viridiplantae</taxon>
        <taxon>Streptophyta</taxon>
        <taxon>Embryophyta</taxon>
        <taxon>Tracheophyta</taxon>
        <taxon>Spermatophyta</taxon>
        <taxon>Magnoliopsida</taxon>
        <taxon>eudicotyledons</taxon>
        <taxon>Gunneridae</taxon>
        <taxon>Pentapetalae</taxon>
        <taxon>asterids</taxon>
        <taxon>campanulids</taxon>
        <taxon>Asterales</taxon>
        <taxon>Asteraceae</taxon>
        <taxon>Asteroideae</taxon>
        <taxon>Anthemideae</taxon>
        <taxon>Anthemidinae</taxon>
        <taxon>Tanacetum</taxon>
    </lineage>
</organism>
<dbReference type="Gene3D" id="3.30.70.270">
    <property type="match status" value="1"/>
</dbReference>
<proteinExistence type="predicted"/>
<comment type="caution">
    <text evidence="2">The sequence shown here is derived from an EMBL/GenBank/DDBJ whole genome shotgun (WGS) entry which is preliminary data.</text>
</comment>
<dbReference type="PANTHER" id="PTHR45643">
    <property type="entry name" value="REVERSE TRANSCRIPTASE"/>
    <property type="match status" value="1"/>
</dbReference>
<gene>
    <name evidence="2" type="ORF">Tci_005441</name>
</gene>
<sequence length="335" mass="36993">MTTQSASRPTAASLGRRTSGRAGRGGGRTRCHNGNQGDGRIDGQCGQVGGQGSEVNDGDQGRGQVNGRNQNDDAVNDNIQGDVSRGYTYKKFLSYNPKEYDGKGGSHVVELLNLHTKSRSRYRAGHVTYTDRFHELARLVPHLVTPEGKRIERLRGYGKPSELVVAVNGGQGHRNQGNQARGKAFMLGVEEACQDSNIMTGTFTLNDHYATTLFDPDVDYSFVSTTFIPLLDIEPSDLVPGAMPVGKSPYRLALFELEELLGQLKELQDKEFLGHVINSDGIHVDLSKIEAVKNWKSHRTPFEVRSFLGLAGYYRMDISKYIYKVKSSTITPLKR</sequence>
<dbReference type="SUPFAM" id="SSF56672">
    <property type="entry name" value="DNA/RNA polymerases"/>
    <property type="match status" value="1"/>
</dbReference>
<dbReference type="InterPro" id="IPR043502">
    <property type="entry name" value="DNA/RNA_pol_sf"/>
</dbReference>
<feature type="compositionally biased region" description="Low complexity" evidence="1">
    <location>
        <begin position="11"/>
        <end position="21"/>
    </location>
</feature>
<evidence type="ECO:0000313" key="2">
    <source>
        <dbReference type="EMBL" id="GEU33463.1"/>
    </source>
</evidence>
<reference evidence="2" key="1">
    <citation type="journal article" date="2019" name="Sci. Rep.">
        <title>Draft genome of Tanacetum cinerariifolium, the natural source of mosquito coil.</title>
        <authorList>
            <person name="Yamashiro T."/>
            <person name="Shiraishi A."/>
            <person name="Satake H."/>
            <person name="Nakayama K."/>
        </authorList>
    </citation>
    <scope>NUCLEOTIDE SEQUENCE</scope>
</reference>
<protein>
    <recommendedName>
        <fullName evidence="3">Reverse transcriptase domain-containing protein</fullName>
    </recommendedName>
</protein>
<name>A0A6L2J8Z2_TANCI</name>
<feature type="compositionally biased region" description="Polar residues" evidence="1">
    <location>
        <begin position="66"/>
        <end position="81"/>
    </location>
</feature>
<dbReference type="InterPro" id="IPR043128">
    <property type="entry name" value="Rev_trsase/Diguanyl_cyclase"/>
</dbReference>